<keyword evidence="4" id="KW-0460">Magnesium</keyword>
<proteinExistence type="inferred from homology"/>
<keyword evidence="7" id="KW-1185">Reference proteome</keyword>
<keyword evidence="4" id="KW-0501">Molybdenum cofactor biosynthesis</keyword>
<dbReference type="SUPFAM" id="SSF63882">
    <property type="entry name" value="MoeA N-terminal region -like"/>
    <property type="match status" value="1"/>
</dbReference>
<evidence type="ECO:0000256" key="2">
    <source>
        <dbReference type="ARBA" id="ARBA00010763"/>
    </source>
</evidence>
<dbReference type="CDD" id="cd00887">
    <property type="entry name" value="MoeA"/>
    <property type="match status" value="1"/>
</dbReference>
<evidence type="ECO:0000256" key="3">
    <source>
        <dbReference type="ARBA" id="ARBA00047317"/>
    </source>
</evidence>
<dbReference type="InterPro" id="IPR038987">
    <property type="entry name" value="MoeA-like"/>
</dbReference>
<comment type="function">
    <text evidence="1 4">Catalyzes the insertion of molybdate into adenylated molybdopterin with the concomitant release of AMP.</text>
</comment>
<dbReference type="InterPro" id="IPR036425">
    <property type="entry name" value="MoaB/Mog-like_dom_sf"/>
</dbReference>
<dbReference type="EC" id="2.10.1.1" evidence="4"/>
<dbReference type="Gene3D" id="2.40.340.10">
    <property type="entry name" value="MoeA, C-terminal, domain IV"/>
    <property type="match status" value="1"/>
</dbReference>
<dbReference type="Pfam" id="PF00994">
    <property type="entry name" value="MoCF_biosynth"/>
    <property type="match status" value="1"/>
</dbReference>
<dbReference type="Gene3D" id="3.40.980.10">
    <property type="entry name" value="MoaB/Mog-like domain"/>
    <property type="match status" value="1"/>
</dbReference>
<dbReference type="Gene3D" id="2.170.190.11">
    <property type="entry name" value="Molybdopterin biosynthesis moea protein, domain 3"/>
    <property type="match status" value="1"/>
</dbReference>
<dbReference type="InterPro" id="IPR005110">
    <property type="entry name" value="MoeA_linker/N"/>
</dbReference>
<dbReference type="Proteomes" id="UP001176468">
    <property type="component" value="Unassembled WGS sequence"/>
</dbReference>
<comment type="caution">
    <text evidence="6">The sequence shown here is derived from an EMBL/GenBank/DDBJ whole genome shotgun (WGS) entry which is preliminary data.</text>
</comment>
<dbReference type="SMART" id="SM00852">
    <property type="entry name" value="MoCF_biosynth"/>
    <property type="match status" value="1"/>
</dbReference>
<dbReference type="InterPro" id="IPR001453">
    <property type="entry name" value="MoaB/Mog_dom"/>
</dbReference>
<evidence type="ECO:0000256" key="1">
    <source>
        <dbReference type="ARBA" id="ARBA00002901"/>
    </source>
</evidence>
<comment type="cofactor">
    <cofactor evidence="4">
        <name>Mg(2+)</name>
        <dbReference type="ChEBI" id="CHEBI:18420"/>
    </cofactor>
</comment>
<organism evidence="6 7">
    <name type="scientific">Sphingomonas immobilis</name>
    <dbReference type="NCBI Taxonomy" id="3063997"/>
    <lineage>
        <taxon>Bacteria</taxon>
        <taxon>Pseudomonadati</taxon>
        <taxon>Pseudomonadota</taxon>
        <taxon>Alphaproteobacteria</taxon>
        <taxon>Sphingomonadales</taxon>
        <taxon>Sphingomonadaceae</taxon>
        <taxon>Sphingomonas</taxon>
    </lineage>
</organism>
<evidence type="ECO:0000256" key="4">
    <source>
        <dbReference type="RuleBase" id="RU365090"/>
    </source>
</evidence>
<dbReference type="PANTHER" id="PTHR10192:SF5">
    <property type="entry name" value="GEPHYRIN"/>
    <property type="match status" value="1"/>
</dbReference>
<dbReference type="Pfam" id="PF03453">
    <property type="entry name" value="MoeA_N"/>
    <property type="match status" value="1"/>
</dbReference>
<comment type="similarity">
    <text evidence="2 4">Belongs to the MoeA family.</text>
</comment>
<protein>
    <recommendedName>
        <fullName evidence="4">Molybdopterin molybdenumtransferase</fullName>
        <ecNumber evidence="4">2.10.1.1</ecNumber>
    </recommendedName>
</protein>
<dbReference type="InterPro" id="IPR036688">
    <property type="entry name" value="MoeA_C_domain_IV_sf"/>
</dbReference>
<dbReference type="PANTHER" id="PTHR10192">
    <property type="entry name" value="MOLYBDOPTERIN BIOSYNTHESIS PROTEIN"/>
    <property type="match status" value="1"/>
</dbReference>
<comment type="catalytic activity">
    <reaction evidence="3">
        <text>adenylyl-molybdopterin + molybdate = Mo-molybdopterin + AMP + H(+)</text>
        <dbReference type="Rhea" id="RHEA:35047"/>
        <dbReference type="ChEBI" id="CHEBI:15378"/>
        <dbReference type="ChEBI" id="CHEBI:36264"/>
        <dbReference type="ChEBI" id="CHEBI:62727"/>
        <dbReference type="ChEBI" id="CHEBI:71302"/>
        <dbReference type="ChEBI" id="CHEBI:456215"/>
        <dbReference type="EC" id="2.10.1.1"/>
    </reaction>
</comment>
<feature type="domain" description="MoaB/Mog" evidence="5">
    <location>
        <begin position="189"/>
        <end position="328"/>
    </location>
</feature>
<comment type="pathway">
    <text evidence="4">Cofactor biosynthesis; molybdopterin biosynthesis.</text>
</comment>
<dbReference type="EMBL" id="JAUQSZ010000007">
    <property type="protein sequence ID" value="MDO7842892.1"/>
    <property type="molecule type" value="Genomic_DNA"/>
</dbReference>
<dbReference type="InterPro" id="IPR036135">
    <property type="entry name" value="MoeA_linker/N_sf"/>
</dbReference>
<accession>A0ABT8ZZ89</accession>
<keyword evidence="4" id="KW-0808">Transferase</keyword>
<name>A0ABT8ZZ89_9SPHN</name>
<evidence type="ECO:0000313" key="6">
    <source>
        <dbReference type="EMBL" id="MDO7842892.1"/>
    </source>
</evidence>
<sequence length="410" mass="42256">MANLAFSLTPVCHAALDFDAALALMEKTATPIGIERIPLAVAAGRVLAEPVVAMYEAPPVDVSAMDGYAVCAPDSPGAAGTLQVVGQSFPGNPCDRAVGTGQAVRIFTGAPMPAGADRVVVQEDVARHDDTIVCAALPHVGRHVRCRGSDFAAGDILLSAGRLLDPRAMVAAAAAGVGHVVVARRPRVTIIASGDELSAPGTTTNLVHNIPDSVSLAVGAMASAWGGDIVSMAIVPDRPEAIRQRLGEAIAVSDVVVIVGGASTGDRDFSRDVAWSLGISQTFAKVAMKPGKPVWHGHSSGGHVLGLPGNPTAALTTARLFLAPLLCLLTGRAMRDALRWRTAPLRAPAQNNDDARETFLCGDWDGESVRLIERQSASAQARLAEANVIVRSAASAPAAPEGAPVTILDF</sequence>
<dbReference type="RefSeq" id="WP_304561353.1">
    <property type="nucleotide sequence ID" value="NZ_JAUQSZ010000007.1"/>
</dbReference>
<dbReference type="SUPFAM" id="SSF53218">
    <property type="entry name" value="Molybdenum cofactor biosynthesis proteins"/>
    <property type="match status" value="1"/>
</dbReference>
<keyword evidence="4" id="KW-0479">Metal-binding</keyword>
<evidence type="ECO:0000313" key="7">
    <source>
        <dbReference type="Proteomes" id="UP001176468"/>
    </source>
</evidence>
<keyword evidence="4" id="KW-0500">Molybdenum</keyword>
<dbReference type="Gene3D" id="3.90.105.10">
    <property type="entry name" value="Molybdopterin biosynthesis moea protein, domain 2"/>
    <property type="match status" value="1"/>
</dbReference>
<evidence type="ECO:0000259" key="5">
    <source>
        <dbReference type="SMART" id="SM00852"/>
    </source>
</evidence>
<reference evidence="6" key="1">
    <citation type="submission" date="2023-07" db="EMBL/GenBank/DDBJ databases">
        <authorList>
            <person name="Kim M.K."/>
        </authorList>
    </citation>
    <scope>NUCLEOTIDE SEQUENCE</scope>
    <source>
        <strain evidence="6">CA1-15</strain>
    </source>
</reference>
<gene>
    <name evidence="6" type="ORF">Q5H94_11195</name>
</gene>